<evidence type="ECO:0000313" key="1">
    <source>
        <dbReference type="EMBL" id="RRT64158.1"/>
    </source>
</evidence>
<name>A0A426ZJK1_ENSVE</name>
<dbReference type="EMBL" id="AMZH03006305">
    <property type="protein sequence ID" value="RRT64158.1"/>
    <property type="molecule type" value="Genomic_DNA"/>
</dbReference>
<sequence>MSFVPETLNTLVTYHITVCLHVVRGPGSVVHVSLTTAMTGRPYLRHVDRTGAVSVMSVSGRLYRVRSAMLEA</sequence>
<dbReference type="Proteomes" id="UP000287651">
    <property type="component" value="Unassembled WGS sequence"/>
</dbReference>
<accession>A0A426ZJK1</accession>
<gene>
    <name evidence="1" type="ORF">B296_00017205</name>
</gene>
<protein>
    <submittedName>
        <fullName evidence="1">Uncharacterized protein</fullName>
    </submittedName>
</protein>
<proteinExistence type="predicted"/>
<reference evidence="1 2" key="1">
    <citation type="journal article" date="2014" name="Agronomy (Basel)">
        <title>A Draft Genome Sequence for Ensete ventricosum, the Drought-Tolerant Tree Against Hunger.</title>
        <authorList>
            <person name="Harrison J."/>
            <person name="Moore K.A."/>
            <person name="Paszkiewicz K."/>
            <person name="Jones T."/>
            <person name="Grant M."/>
            <person name="Ambacheew D."/>
            <person name="Muzemil S."/>
            <person name="Studholme D.J."/>
        </authorList>
    </citation>
    <scope>NUCLEOTIDE SEQUENCE [LARGE SCALE GENOMIC DNA]</scope>
</reference>
<comment type="caution">
    <text evidence="1">The sequence shown here is derived from an EMBL/GenBank/DDBJ whole genome shotgun (WGS) entry which is preliminary data.</text>
</comment>
<organism evidence="1 2">
    <name type="scientific">Ensete ventricosum</name>
    <name type="common">Abyssinian banana</name>
    <name type="synonym">Musa ensete</name>
    <dbReference type="NCBI Taxonomy" id="4639"/>
    <lineage>
        <taxon>Eukaryota</taxon>
        <taxon>Viridiplantae</taxon>
        <taxon>Streptophyta</taxon>
        <taxon>Embryophyta</taxon>
        <taxon>Tracheophyta</taxon>
        <taxon>Spermatophyta</taxon>
        <taxon>Magnoliopsida</taxon>
        <taxon>Liliopsida</taxon>
        <taxon>Zingiberales</taxon>
        <taxon>Musaceae</taxon>
        <taxon>Ensete</taxon>
    </lineage>
</organism>
<dbReference type="AlphaFoldDB" id="A0A426ZJK1"/>
<evidence type="ECO:0000313" key="2">
    <source>
        <dbReference type="Proteomes" id="UP000287651"/>
    </source>
</evidence>